<accession>A0A261ESG5</accession>
<evidence type="ECO:0000256" key="1">
    <source>
        <dbReference type="SAM" id="MobiDB-lite"/>
    </source>
</evidence>
<evidence type="ECO:0000256" key="2">
    <source>
        <dbReference type="SAM" id="Phobius"/>
    </source>
</evidence>
<proteinExistence type="predicted"/>
<keyword evidence="2" id="KW-0812">Transmembrane</keyword>
<dbReference type="RefSeq" id="WP_094661378.1">
    <property type="nucleotide sequence ID" value="NZ_MWWR01000018.1"/>
</dbReference>
<dbReference type="AlphaFoldDB" id="A0A261ESG5"/>
<feature type="compositionally biased region" description="Polar residues" evidence="1">
    <location>
        <begin position="167"/>
        <end position="184"/>
    </location>
</feature>
<keyword evidence="2" id="KW-0472">Membrane</keyword>
<comment type="caution">
    <text evidence="3">The sequence shown here is derived from an EMBL/GenBank/DDBJ whole genome shotgun (WGS) entry which is preliminary data.</text>
</comment>
<feature type="region of interest" description="Disordered" evidence="1">
    <location>
        <begin position="149"/>
        <end position="184"/>
    </location>
</feature>
<dbReference type="EMBL" id="MWWR01000018">
    <property type="protein sequence ID" value="OZG49775.1"/>
    <property type="molecule type" value="Genomic_DNA"/>
</dbReference>
<sequence>MNAMQWDIAAWVAAGLGVCAAIGAAVIFVRWDMPRVGAILSGRAARREMEGFRLAHRENAAHRENLAYGENLVGRMRGDAVDVARDAPAIAEPDCTAELACTAEPDPTVLSDSTVIADRIVAPDNAVVSDRTLVSDQTLISDRTLISDGTLMSPARDPPGISFAVPASNQASAQPHSLTATRHA</sequence>
<gene>
    <name evidence="3" type="ORF">PSRA_1580</name>
</gene>
<keyword evidence="2" id="KW-1133">Transmembrane helix</keyword>
<name>A0A261ESG5_9BIFI</name>
<evidence type="ECO:0000313" key="4">
    <source>
        <dbReference type="Proteomes" id="UP000216725"/>
    </source>
</evidence>
<reference evidence="3 4" key="1">
    <citation type="journal article" date="2017" name="BMC Genomics">
        <title>Comparative genomic and phylogenomic analyses of the Bifidobacteriaceae family.</title>
        <authorList>
            <person name="Lugli G.A."/>
            <person name="Milani C."/>
            <person name="Turroni F."/>
            <person name="Duranti S."/>
            <person name="Mancabelli L."/>
            <person name="Mangifesta M."/>
            <person name="Ferrario C."/>
            <person name="Modesto M."/>
            <person name="Mattarelli P."/>
            <person name="Jiri K."/>
            <person name="van Sinderen D."/>
            <person name="Ventura M."/>
        </authorList>
    </citation>
    <scope>NUCLEOTIDE SEQUENCE [LARGE SCALE GENOMIC DNA]</scope>
    <source>
        <strain evidence="3 4">DSM 24742</strain>
    </source>
</reference>
<keyword evidence="4" id="KW-1185">Reference proteome</keyword>
<protein>
    <submittedName>
        <fullName evidence="3">Uncharacterized protein</fullName>
    </submittedName>
</protein>
<dbReference type="Proteomes" id="UP000216725">
    <property type="component" value="Unassembled WGS sequence"/>
</dbReference>
<evidence type="ECO:0000313" key="3">
    <source>
        <dbReference type="EMBL" id="OZG49775.1"/>
    </source>
</evidence>
<organism evidence="3 4">
    <name type="scientific">Pseudoscardovia radai</name>
    <dbReference type="NCBI Taxonomy" id="987066"/>
    <lineage>
        <taxon>Bacteria</taxon>
        <taxon>Bacillati</taxon>
        <taxon>Actinomycetota</taxon>
        <taxon>Actinomycetes</taxon>
        <taxon>Bifidobacteriales</taxon>
        <taxon>Bifidobacteriaceae</taxon>
        <taxon>Pseudoscardovia</taxon>
    </lineage>
</organism>
<feature type="transmembrane region" description="Helical" evidence="2">
    <location>
        <begin position="6"/>
        <end position="29"/>
    </location>
</feature>